<keyword evidence="3" id="KW-1185">Reference proteome</keyword>
<evidence type="ECO:0000313" key="2">
    <source>
        <dbReference type="EMBL" id="QBP18037.1"/>
    </source>
</evidence>
<protein>
    <submittedName>
        <fullName evidence="2">Uncharacterized protein</fullName>
    </submittedName>
</protein>
<feature type="transmembrane region" description="Helical" evidence="1">
    <location>
        <begin position="89"/>
        <end position="108"/>
    </location>
</feature>
<feature type="transmembrane region" description="Helical" evidence="1">
    <location>
        <begin position="61"/>
        <end position="83"/>
    </location>
</feature>
<dbReference type="Proteomes" id="UP000294321">
    <property type="component" value="Chromosome"/>
</dbReference>
<feature type="transmembrane region" description="Helical" evidence="1">
    <location>
        <begin position="6"/>
        <end position="23"/>
    </location>
</feature>
<evidence type="ECO:0000256" key="1">
    <source>
        <dbReference type="SAM" id="Phobius"/>
    </source>
</evidence>
<evidence type="ECO:0000313" key="3">
    <source>
        <dbReference type="Proteomes" id="UP000294321"/>
    </source>
</evidence>
<keyword evidence="1" id="KW-1133">Transmembrane helix</keyword>
<sequence length="109" mass="12693">MGLTITIAVLLVIVIGLIILRAYQFKHPQTIRWQIGHQVFTFEFPFRWMHLMRFSNYFEDVLAMIGLFVLGLIVFIAVCVFLFLFIGFILPIILVIGLIALIFFLLFIL</sequence>
<name>A0A4P6ZKJ2_9LACO</name>
<keyword evidence="1" id="KW-0472">Membrane</keyword>
<proteinExistence type="predicted"/>
<organism evidence="2 3">
    <name type="scientific">Acetilactobacillus jinshanensis</name>
    <dbReference type="NCBI Taxonomy" id="1720083"/>
    <lineage>
        <taxon>Bacteria</taxon>
        <taxon>Bacillati</taxon>
        <taxon>Bacillota</taxon>
        <taxon>Bacilli</taxon>
        <taxon>Lactobacillales</taxon>
        <taxon>Lactobacillaceae</taxon>
        <taxon>Acetilactobacillus</taxon>
    </lineage>
</organism>
<dbReference type="EMBL" id="CP034726">
    <property type="protein sequence ID" value="QBP18037.1"/>
    <property type="molecule type" value="Genomic_DNA"/>
</dbReference>
<dbReference type="AlphaFoldDB" id="A0A4P6ZKJ2"/>
<dbReference type="KEGG" id="lji:ELX58_02495"/>
<gene>
    <name evidence="2" type="ORF">ELX58_02495</name>
</gene>
<dbReference type="RefSeq" id="WP_133441594.1">
    <property type="nucleotide sequence ID" value="NZ_CP034726.1"/>
</dbReference>
<keyword evidence="1" id="KW-0812">Transmembrane</keyword>
<reference evidence="3" key="1">
    <citation type="submission" date="2018-12" db="EMBL/GenBank/DDBJ databases">
        <title>A new species of lactobacillus.</title>
        <authorList>
            <person name="Jian Y."/>
            <person name="Xin L."/>
            <person name="Hong Z.J."/>
            <person name="Ming L.Z."/>
            <person name="Hong X.Z."/>
        </authorList>
    </citation>
    <scope>NUCLEOTIDE SEQUENCE [LARGE SCALE GENOMIC DNA]</scope>
    <source>
        <strain evidence="3">HSLZ-75</strain>
    </source>
</reference>
<accession>A0A4P6ZKJ2</accession>